<evidence type="ECO:0000256" key="1">
    <source>
        <dbReference type="SAM" id="MobiDB-lite"/>
    </source>
</evidence>
<accession>A0A067S979</accession>
<sequence length="850" mass="97766">MVVHHPSSGSDAPKIYTFDEYCISKFDSESANDTAPDTPWRPFRTRSDFELAEVMLSSHMNRKQIETTIQLFNRVIGTGSTDSDFTLGNYSDLSVIWDHARRTRASGFQKCSLKIPYKDTELEYEVWLLPLWDWCTELLLSTTLIGKFRWDAEKLYKFNASENKFERFIDEPWTADSWWDFQDSIPASAKPLCLIIYADKTRLSSFGTEKGYPVLARCANLPISMRNGNGIGGARLVGWLPIPEELASETGKQGFVNHKREIWHEAVSQIFSSIKALAEFGAPIRCADGVERIIYPHVLILSADYEEQADMALIRGVKANYPCPICLVPKEALSNLSETFELRTTINMQRIWEEAQAMNATQRDALLRQYGLRDVENTFWKLKYTDVYKALSWDRLHAYHSGLYRFHLLVQFLYIIQLLDDKRQAATEIDLALNNMPRWPGLNHFKSLGSMGQFADGTKFEDHSKVIIFASQHVLTPERSPDGFSLLKLIRSYLELDMFSSLTLQTESTLEMGRQELLTFETLLEEYKLHNPDKDWNAPKVHTHQHIFLDILQKGVTRNYNTKPNEKLNGPLKKYYQHHTNFKNVAPQILKVGMNDVVSTIIRNDINILDEIVELQKSNAEDELEAAREAAEAPPGNQAAPDDDFQRVIHGSRMPTVSVEHLEMQHMNDPAFQQFRRKLNKFLTNRFHRRQVIGRDHEITPFRFLKVHYASEANWSLCSNILRTNPSFHGRPRFDHALVKVGANQAVFVQLLAIFDLHYAGQRIPMALVLPLDEPRDIENRNRHATLRLTRLHPKARKDAVFIDTNAIIRGGFVVPDHGSRSGESFVVNFTDEDIWLRLKSTELVTRANI</sequence>
<evidence type="ECO:0000313" key="3">
    <source>
        <dbReference type="Proteomes" id="UP000027222"/>
    </source>
</evidence>
<keyword evidence="3" id="KW-1185">Reference proteome</keyword>
<dbReference type="Proteomes" id="UP000027222">
    <property type="component" value="Unassembled WGS sequence"/>
</dbReference>
<organism evidence="2 3">
    <name type="scientific">Galerina marginata (strain CBS 339.88)</name>
    <dbReference type="NCBI Taxonomy" id="685588"/>
    <lineage>
        <taxon>Eukaryota</taxon>
        <taxon>Fungi</taxon>
        <taxon>Dikarya</taxon>
        <taxon>Basidiomycota</taxon>
        <taxon>Agaricomycotina</taxon>
        <taxon>Agaricomycetes</taxon>
        <taxon>Agaricomycetidae</taxon>
        <taxon>Agaricales</taxon>
        <taxon>Agaricineae</taxon>
        <taxon>Strophariaceae</taxon>
        <taxon>Galerina</taxon>
    </lineage>
</organism>
<protein>
    <submittedName>
        <fullName evidence="2">Uncharacterized protein</fullName>
    </submittedName>
</protein>
<proteinExistence type="predicted"/>
<evidence type="ECO:0000313" key="2">
    <source>
        <dbReference type="EMBL" id="KDR67396.1"/>
    </source>
</evidence>
<dbReference type="Pfam" id="PF18759">
    <property type="entry name" value="Plavaka"/>
    <property type="match status" value="1"/>
</dbReference>
<dbReference type="HOGENOM" id="CLU_009122_0_0_1"/>
<dbReference type="STRING" id="685588.A0A067S979"/>
<dbReference type="InterPro" id="IPR041078">
    <property type="entry name" value="Plavaka"/>
</dbReference>
<name>A0A067S979_GALM3</name>
<gene>
    <name evidence="2" type="ORF">GALMADRAFT_232065</name>
</gene>
<feature type="region of interest" description="Disordered" evidence="1">
    <location>
        <begin position="623"/>
        <end position="643"/>
    </location>
</feature>
<dbReference type="EMBL" id="KL142415">
    <property type="protein sequence ID" value="KDR67396.1"/>
    <property type="molecule type" value="Genomic_DNA"/>
</dbReference>
<dbReference type="AlphaFoldDB" id="A0A067S979"/>
<dbReference type="OrthoDB" id="3239511at2759"/>
<reference evidence="3" key="1">
    <citation type="journal article" date="2014" name="Proc. Natl. Acad. Sci. U.S.A.">
        <title>Extensive sampling of basidiomycete genomes demonstrates inadequacy of the white-rot/brown-rot paradigm for wood decay fungi.</title>
        <authorList>
            <person name="Riley R."/>
            <person name="Salamov A.A."/>
            <person name="Brown D.W."/>
            <person name="Nagy L.G."/>
            <person name="Floudas D."/>
            <person name="Held B.W."/>
            <person name="Levasseur A."/>
            <person name="Lombard V."/>
            <person name="Morin E."/>
            <person name="Otillar R."/>
            <person name="Lindquist E.A."/>
            <person name="Sun H."/>
            <person name="LaButti K.M."/>
            <person name="Schmutz J."/>
            <person name="Jabbour D."/>
            <person name="Luo H."/>
            <person name="Baker S.E."/>
            <person name="Pisabarro A.G."/>
            <person name="Walton J.D."/>
            <person name="Blanchette R.A."/>
            <person name="Henrissat B."/>
            <person name="Martin F."/>
            <person name="Cullen D."/>
            <person name="Hibbett D.S."/>
            <person name="Grigoriev I.V."/>
        </authorList>
    </citation>
    <scope>NUCLEOTIDE SEQUENCE [LARGE SCALE GENOMIC DNA]</scope>
    <source>
        <strain evidence="3">CBS 339.88</strain>
    </source>
</reference>